<organism evidence="1 2">
    <name type="scientific">[Phormidium ambiguum] IAM M-71</name>
    <dbReference type="NCBI Taxonomy" id="454136"/>
    <lineage>
        <taxon>Bacteria</taxon>
        <taxon>Bacillati</taxon>
        <taxon>Cyanobacteriota</taxon>
        <taxon>Cyanophyceae</taxon>
        <taxon>Oscillatoriophycideae</taxon>
        <taxon>Aerosakkonematales</taxon>
        <taxon>Aerosakkonemataceae</taxon>
        <taxon>Floridanema</taxon>
    </lineage>
</organism>
<dbReference type="AlphaFoldDB" id="A0A1U7IA87"/>
<sequence length="205" mass="22302">MNTTTNLSKNTPVGTWTITEAKTIDRSPYSGTVQIHKMGELYSMSWLTTLGDYPGIAFFENGNLYASCSSNEAYGISLYQINSDGTLDGKWAAANSTGIVDTEKAVGGTPNQVAGTYNVQGTMGKHDRYKGVLQVTPLGEIYQISWLVGTEYKGVGLQVNDRLIVAWGQGNVFGLCYQMQGDRANGNWGVRDHSTVGTETLYRIC</sequence>
<name>A0A1U7IA87_9CYAN</name>
<evidence type="ECO:0000313" key="1">
    <source>
        <dbReference type="EMBL" id="OKH33378.1"/>
    </source>
</evidence>
<protein>
    <submittedName>
        <fullName evidence="1">Uncharacterized protein</fullName>
    </submittedName>
</protein>
<proteinExistence type="predicted"/>
<accession>A0A1U7IA87</accession>
<dbReference type="EMBL" id="MRCE01000030">
    <property type="protein sequence ID" value="OKH33378.1"/>
    <property type="molecule type" value="Genomic_DNA"/>
</dbReference>
<dbReference type="STRING" id="454136.NIES2119_23575"/>
<dbReference type="Proteomes" id="UP000185860">
    <property type="component" value="Unassembled WGS sequence"/>
</dbReference>
<comment type="caution">
    <text evidence="1">The sequence shown here is derived from an EMBL/GenBank/DDBJ whole genome shotgun (WGS) entry which is preliminary data.</text>
</comment>
<reference evidence="1 2" key="1">
    <citation type="submission" date="2016-11" db="EMBL/GenBank/DDBJ databases">
        <title>Draft Genome Sequences of Nine Cyanobacterial Strains from Diverse Habitats.</title>
        <authorList>
            <person name="Zhu T."/>
            <person name="Hou S."/>
            <person name="Lu X."/>
            <person name="Hess W.R."/>
        </authorList>
    </citation>
    <scope>NUCLEOTIDE SEQUENCE [LARGE SCALE GENOMIC DNA]</scope>
    <source>
        <strain evidence="1 2">IAM M-71</strain>
    </source>
</reference>
<evidence type="ECO:0000313" key="2">
    <source>
        <dbReference type="Proteomes" id="UP000185860"/>
    </source>
</evidence>
<dbReference type="RefSeq" id="WP_073595946.1">
    <property type="nucleotide sequence ID" value="NZ_MRCE01000030.1"/>
</dbReference>
<gene>
    <name evidence="1" type="ORF">NIES2119_23575</name>
</gene>
<dbReference type="OrthoDB" id="458378at2"/>